<dbReference type="EMBL" id="SNRW01042784">
    <property type="protein sequence ID" value="KAA6330700.1"/>
    <property type="molecule type" value="Genomic_DNA"/>
</dbReference>
<name>A0A5J4RC83_9EUKA</name>
<dbReference type="AlphaFoldDB" id="A0A5J4RC83"/>
<comment type="caution">
    <text evidence="1">The sequence shown here is derived from an EMBL/GenBank/DDBJ whole genome shotgun (WGS) entry which is preliminary data.</text>
</comment>
<gene>
    <name evidence="1" type="ORF">EZS28_053467</name>
</gene>
<reference evidence="1 2" key="1">
    <citation type="submission" date="2019-03" db="EMBL/GenBank/DDBJ databases">
        <title>Single cell metagenomics reveals metabolic interactions within the superorganism composed of flagellate Streblomastix strix and complex community of Bacteroidetes bacteria on its surface.</title>
        <authorList>
            <person name="Treitli S.C."/>
            <person name="Kolisko M."/>
            <person name="Husnik F."/>
            <person name="Keeling P."/>
            <person name="Hampl V."/>
        </authorList>
    </citation>
    <scope>NUCLEOTIDE SEQUENCE [LARGE SCALE GENOMIC DNA]</scope>
    <source>
        <strain evidence="1">ST1C</strain>
    </source>
</reference>
<feature type="non-terminal residue" evidence="1">
    <location>
        <position position="69"/>
    </location>
</feature>
<sequence>MCLKQIINNGDKMALGSVSNQLFVTQTVDVIGIAGGHRIQDENITVNALKVVINFFTFLHRGRDINNVT</sequence>
<accession>A0A5J4RC83</accession>
<evidence type="ECO:0000313" key="2">
    <source>
        <dbReference type="Proteomes" id="UP000324800"/>
    </source>
</evidence>
<proteinExistence type="predicted"/>
<organism evidence="1 2">
    <name type="scientific">Streblomastix strix</name>
    <dbReference type="NCBI Taxonomy" id="222440"/>
    <lineage>
        <taxon>Eukaryota</taxon>
        <taxon>Metamonada</taxon>
        <taxon>Preaxostyla</taxon>
        <taxon>Oxymonadida</taxon>
        <taxon>Streblomastigidae</taxon>
        <taxon>Streblomastix</taxon>
    </lineage>
</organism>
<evidence type="ECO:0000313" key="1">
    <source>
        <dbReference type="EMBL" id="KAA6330700.1"/>
    </source>
</evidence>
<protein>
    <submittedName>
        <fullName evidence="1">Uncharacterized protein</fullName>
    </submittedName>
</protein>
<dbReference type="Proteomes" id="UP000324800">
    <property type="component" value="Unassembled WGS sequence"/>
</dbReference>